<dbReference type="Pfam" id="PF00486">
    <property type="entry name" value="Trans_reg_C"/>
    <property type="match status" value="1"/>
</dbReference>
<dbReference type="CDD" id="cd00383">
    <property type="entry name" value="trans_reg_C"/>
    <property type="match status" value="1"/>
</dbReference>
<evidence type="ECO:0000256" key="4">
    <source>
        <dbReference type="ARBA" id="ARBA00023015"/>
    </source>
</evidence>
<gene>
    <name evidence="11" type="ordered locus">Bcell_3019</name>
</gene>
<keyword evidence="5 8" id="KW-0238">DNA-binding</keyword>
<dbReference type="HOGENOM" id="CLU_000445_30_4_9"/>
<dbReference type="InterPro" id="IPR039420">
    <property type="entry name" value="WalR-like"/>
</dbReference>
<dbReference type="EMBL" id="CP002394">
    <property type="protein sequence ID" value="ADU31269.1"/>
    <property type="molecule type" value="Genomic_DNA"/>
</dbReference>
<dbReference type="SMART" id="SM00448">
    <property type="entry name" value="REC"/>
    <property type="match status" value="1"/>
</dbReference>
<comment type="subcellular location">
    <subcellularLocation>
        <location evidence="1">Cytoplasm</location>
    </subcellularLocation>
</comment>
<evidence type="ECO:0000259" key="10">
    <source>
        <dbReference type="PROSITE" id="PS51755"/>
    </source>
</evidence>
<dbReference type="Pfam" id="PF00072">
    <property type="entry name" value="Response_reg"/>
    <property type="match status" value="1"/>
</dbReference>
<dbReference type="Gene3D" id="3.40.50.2300">
    <property type="match status" value="1"/>
</dbReference>
<keyword evidence="3" id="KW-0902">Two-component regulatory system</keyword>
<name>E6TYT4_EVAC2</name>
<dbReference type="Gene3D" id="6.10.250.690">
    <property type="match status" value="1"/>
</dbReference>
<feature type="DNA-binding region" description="OmpR/PhoB-type" evidence="8">
    <location>
        <begin position="136"/>
        <end position="235"/>
    </location>
</feature>
<dbReference type="SMART" id="SM00862">
    <property type="entry name" value="Trans_reg_C"/>
    <property type="match status" value="1"/>
</dbReference>
<dbReference type="PANTHER" id="PTHR48111:SF40">
    <property type="entry name" value="PHOSPHATE REGULON TRANSCRIPTIONAL REGULATORY PROTEIN PHOB"/>
    <property type="match status" value="1"/>
</dbReference>
<keyword evidence="2 7" id="KW-0597">Phosphoprotein</keyword>
<keyword evidence="12" id="KW-1185">Reference proteome</keyword>
<dbReference type="PROSITE" id="PS50110">
    <property type="entry name" value="RESPONSE_REGULATORY"/>
    <property type="match status" value="1"/>
</dbReference>
<dbReference type="eggNOG" id="COG0745">
    <property type="taxonomic scope" value="Bacteria"/>
</dbReference>
<protein>
    <submittedName>
        <fullName evidence="11">Two component transcriptional regulator, winged helix family</fullName>
    </submittedName>
</protein>
<evidence type="ECO:0000256" key="1">
    <source>
        <dbReference type="ARBA" id="ARBA00004496"/>
    </source>
</evidence>
<evidence type="ECO:0000256" key="3">
    <source>
        <dbReference type="ARBA" id="ARBA00023012"/>
    </source>
</evidence>
<dbReference type="PROSITE" id="PS51755">
    <property type="entry name" value="OMPR_PHOB"/>
    <property type="match status" value="1"/>
</dbReference>
<dbReference type="PANTHER" id="PTHR48111">
    <property type="entry name" value="REGULATOR OF RPOS"/>
    <property type="match status" value="1"/>
</dbReference>
<dbReference type="GO" id="GO:0032993">
    <property type="term" value="C:protein-DNA complex"/>
    <property type="evidence" value="ECO:0007669"/>
    <property type="project" value="TreeGrafter"/>
</dbReference>
<dbReference type="InterPro" id="IPR001867">
    <property type="entry name" value="OmpR/PhoB-type_DNA-bd"/>
</dbReference>
<evidence type="ECO:0000313" key="11">
    <source>
        <dbReference type="EMBL" id="ADU31269.1"/>
    </source>
</evidence>
<dbReference type="OrthoDB" id="2964892at2"/>
<dbReference type="AlphaFoldDB" id="E6TYT4"/>
<dbReference type="RefSeq" id="WP_013489600.1">
    <property type="nucleotide sequence ID" value="NC_014829.1"/>
</dbReference>
<dbReference type="GO" id="GO:0000976">
    <property type="term" value="F:transcription cis-regulatory region binding"/>
    <property type="evidence" value="ECO:0007669"/>
    <property type="project" value="TreeGrafter"/>
</dbReference>
<dbReference type="GO" id="GO:0000156">
    <property type="term" value="F:phosphorelay response regulator activity"/>
    <property type="evidence" value="ECO:0007669"/>
    <property type="project" value="TreeGrafter"/>
</dbReference>
<dbReference type="Proteomes" id="UP000001401">
    <property type="component" value="Chromosome"/>
</dbReference>
<feature type="domain" description="Response regulatory" evidence="9">
    <location>
        <begin position="4"/>
        <end position="118"/>
    </location>
</feature>
<evidence type="ECO:0000256" key="7">
    <source>
        <dbReference type="PROSITE-ProRule" id="PRU00169"/>
    </source>
</evidence>
<dbReference type="InterPro" id="IPR016032">
    <property type="entry name" value="Sig_transdc_resp-reg_C-effctor"/>
</dbReference>
<evidence type="ECO:0000256" key="5">
    <source>
        <dbReference type="ARBA" id="ARBA00023125"/>
    </source>
</evidence>
<evidence type="ECO:0000256" key="8">
    <source>
        <dbReference type="PROSITE-ProRule" id="PRU01091"/>
    </source>
</evidence>
<evidence type="ECO:0000313" key="12">
    <source>
        <dbReference type="Proteomes" id="UP000001401"/>
    </source>
</evidence>
<evidence type="ECO:0000256" key="6">
    <source>
        <dbReference type="ARBA" id="ARBA00023163"/>
    </source>
</evidence>
<dbReference type="KEGG" id="bco:Bcell_3019"/>
<accession>E6TYT4</accession>
<feature type="domain" description="OmpR/PhoB-type" evidence="10">
    <location>
        <begin position="136"/>
        <end position="235"/>
    </location>
</feature>
<dbReference type="Gene3D" id="1.10.10.10">
    <property type="entry name" value="Winged helix-like DNA-binding domain superfamily/Winged helix DNA-binding domain"/>
    <property type="match status" value="1"/>
</dbReference>
<keyword evidence="6" id="KW-0804">Transcription</keyword>
<dbReference type="SUPFAM" id="SSF46894">
    <property type="entry name" value="C-terminal effector domain of the bipartite response regulators"/>
    <property type="match status" value="1"/>
</dbReference>
<dbReference type="SUPFAM" id="SSF52172">
    <property type="entry name" value="CheY-like"/>
    <property type="match status" value="1"/>
</dbReference>
<dbReference type="GO" id="GO:0006355">
    <property type="term" value="P:regulation of DNA-templated transcription"/>
    <property type="evidence" value="ECO:0007669"/>
    <property type="project" value="InterPro"/>
</dbReference>
<feature type="modified residue" description="4-aspartylphosphate" evidence="7">
    <location>
        <position position="53"/>
    </location>
</feature>
<evidence type="ECO:0000259" key="9">
    <source>
        <dbReference type="PROSITE" id="PS50110"/>
    </source>
</evidence>
<dbReference type="STRING" id="649639.Bcell_3019"/>
<sequence>MEQSVLIVAAFTEERTTLQKFFHDNGFKTWAVEKMEEALKLTTTFSPDVIIVDIDSKNIGLDFCRTVRNVYSDWTPIVLLSSRNEELDAVLGLELGADDYVFKPLRYKELHARVKSILRRGSYCCDYKNSQNNGDNNKFINGNLMLDANHFMVYNKGEPVDLTRKEYELLYYLFLNKGKVLTRMELMKELSGESDELDERIIDVFISRIRTKIEPSRKNPIYLKTVRNLGYMMKDIRKSSISIEKEKVTRV</sequence>
<dbReference type="InterPro" id="IPR036388">
    <property type="entry name" value="WH-like_DNA-bd_sf"/>
</dbReference>
<reference evidence="11" key="1">
    <citation type="submission" date="2010-12" db="EMBL/GenBank/DDBJ databases">
        <title>Complete sequence of Bacillus cellulosilyticus DSM 2522.</title>
        <authorList>
            <consortium name="US DOE Joint Genome Institute"/>
            <person name="Lucas S."/>
            <person name="Copeland A."/>
            <person name="Lapidus A."/>
            <person name="Cheng J.-F."/>
            <person name="Bruce D."/>
            <person name="Goodwin L."/>
            <person name="Pitluck S."/>
            <person name="Chertkov O."/>
            <person name="Detter J.C."/>
            <person name="Han C."/>
            <person name="Tapia R."/>
            <person name="Land M."/>
            <person name="Hauser L."/>
            <person name="Jeffries C."/>
            <person name="Kyrpides N."/>
            <person name="Ivanova N."/>
            <person name="Mikhailova N."/>
            <person name="Brumm P."/>
            <person name="Mead D."/>
            <person name="Woyke T."/>
        </authorList>
    </citation>
    <scope>NUCLEOTIDE SEQUENCE [LARGE SCALE GENOMIC DNA]</scope>
    <source>
        <strain evidence="11">DSM 2522</strain>
    </source>
</reference>
<dbReference type="GO" id="GO:0005829">
    <property type="term" value="C:cytosol"/>
    <property type="evidence" value="ECO:0007669"/>
    <property type="project" value="TreeGrafter"/>
</dbReference>
<organism evidence="11 12">
    <name type="scientific">Evansella cellulosilytica (strain ATCC 21833 / DSM 2522 / FERM P-1141 / JCM 9156 / N-4)</name>
    <name type="common">Bacillus cellulosilyticus</name>
    <dbReference type="NCBI Taxonomy" id="649639"/>
    <lineage>
        <taxon>Bacteria</taxon>
        <taxon>Bacillati</taxon>
        <taxon>Bacillota</taxon>
        <taxon>Bacilli</taxon>
        <taxon>Bacillales</taxon>
        <taxon>Bacillaceae</taxon>
        <taxon>Evansella</taxon>
    </lineage>
</organism>
<evidence type="ECO:0000256" key="2">
    <source>
        <dbReference type="ARBA" id="ARBA00022553"/>
    </source>
</evidence>
<keyword evidence="4" id="KW-0805">Transcription regulation</keyword>
<dbReference type="InterPro" id="IPR001789">
    <property type="entry name" value="Sig_transdc_resp-reg_receiver"/>
</dbReference>
<dbReference type="InterPro" id="IPR011006">
    <property type="entry name" value="CheY-like_superfamily"/>
</dbReference>
<proteinExistence type="predicted"/>